<dbReference type="InterPro" id="IPR052982">
    <property type="entry name" value="SRP1/TIP1-like"/>
</dbReference>
<dbReference type="GeneID" id="8443857"/>
<dbReference type="Pfam" id="PF10342">
    <property type="entry name" value="Kre9_KNH"/>
    <property type="match status" value="1"/>
</dbReference>
<keyword evidence="5" id="KW-1185">Reference proteome</keyword>
<feature type="domain" description="Yeast cell wall synthesis Kre9/Knh1-like N-terminal" evidence="3">
    <location>
        <begin position="35"/>
        <end position="122"/>
    </location>
</feature>
<proteinExistence type="predicted"/>
<sequence length="220" mass="23110">MKFTAAVFTALVAVVAAVRQPDYSKPPHGNPIALPGLAEQVPAGQEYTITWTPTSPGPVSIQLLRGPSENVVPIQVLTPSTPNTGSFKWTPSLSLEADVSRYGLLIVDETTGEYQWSTQFGIKNDAPQQPTLSVTRTVIEPPQSTNTDVVTITTTICEETTAPYPTGTAPGTISSVWPTAPTSYRASPTPTIPPPFEGAAGRNAISLGGAFVALAAVFAF</sequence>
<evidence type="ECO:0000256" key="1">
    <source>
        <dbReference type="ARBA" id="ARBA00022729"/>
    </source>
</evidence>
<dbReference type="HOGENOM" id="CLU_065618_2_1_1"/>
<feature type="signal peptide" evidence="2">
    <location>
        <begin position="1"/>
        <end position="17"/>
    </location>
</feature>
<dbReference type="EMBL" id="CH476615">
    <property type="protein sequence ID" value="EEP76955.1"/>
    <property type="molecule type" value="Genomic_DNA"/>
</dbReference>
<organism evidence="4 5">
    <name type="scientific">Uncinocarpus reesii (strain UAMH 1704)</name>
    <dbReference type="NCBI Taxonomy" id="336963"/>
    <lineage>
        <taxon>Eukaryota</taxon>
        <taxon>Fungi</taxon>
        <taxon>Dikarya</taxon>
        <taxon>Ascomycota</taxon>
        <taxon>Pezizomycotina</taxon>
        <taxon>Eurotiomycetes</taxon>
        <taxon>Eurotiomycetidae</taxon>
        <taxon>Onygenales</taxon>
        <taxon>Onygenaceae</taxon>
        <taxon>Uncinocarpus</taxon>
    </lineage>
</organism>
<dbReference type="RefSeq" id="XP_002542288.1">
    <property type="nucleotide sequence ID" value="XM_002542242.1"/>
</dbReference>
<evidence type="ECO:0000256" key="2">
    <source>
        <dbReference type="SAM" id="SignalP"/>
    </source>
</evidence>
<reference evidence="5" key="1">
    <citation type="journal article" date="2009" name="Genome Res.">
        <title>Comparative genomic analyses of the human fungal pathogens Coccidioides and their relatives.</title>
        <authorList>
            <person name="Sharpton T.J."/>
            <person name="Stajich J.E."/>
            <person name="Rounsley S.D."/>
            <person name="Gardner M.J."/>
            <person name="Wortman J.R."/>
            <person name="Jordar V.S."/>
            <person name="Maiti R."/>
            <person name="Kodira C.D."/>
            <person name="Neafsey D.E."/>
            <person name="Zeng Q."/>
            <person name="Hung C.-Y."/>
            <person name="McMahan C."/>
            <person name="Muszewska A."/>
            <person name="Grynberg M."/>
            <person name="Mandel M.A."/>
            <person name="Kellner E.M."/>
            <person name="Barker B.M."/>
            <person name="Galgiani J.N."/>
            <person name="Orbach M.J."/>
            <person name="Kirkland T.N."/>
            <person name="Cole G.T."/>
            <person name="Henn M.R."/>
            <person name="Birren B.W."/>
            <person name="Taylor J.W."/>
        </authorList>
    </citation>
    <scope>NUCLEOTIDE SEQUENCE [LARGE SCALE GENOMIC DNA]</scope>
    <source>
        <strain evidence="5">UAMH 1704</strain>
    </source>
</reference>
<dbReference type="AlphaFoldDB" id="C4JJJ7"/>
<evidence type="ECO:0000313" key="4">
    <source>
        <dbReference type="EMBL" id="EEP76955.1"/>
    </source>
</evidence>
<name>C4JJJ7_UNCRE</name>
<evidence type="ECO:0000259" key="3">
    <source>
        <dbReference type="Pfam" id="PF10342"/>
    </source>
</evidence>
<gene>
    <name evidence="4" type="ORF">UREG_01804</name>
</gene>
<dbReference type="STRING" id="336963.C4JJJ7"/>
<dbReference type="Proteomes" id="UP000002058">
    <property type="component" value="Unassembled WGS sequence"/>
</dbReference>
<dbReference type="VEuPathDB" id="FungiDB:UREG_01804"/>
<dbReference type="PANTHER" id="PTHR40633">
    <property type="entry name" value="MATRIX PROTEIN, PUTATIVE (AFU_ORTHOLOGUE AFUA_8G05410)-RELATED"/>
    <property type="match status" value="1"/>
</dbReference>
<dbReference type="OMA" id="ACKPFTI"/>
<dbReference type="InterPro" id="IPR018466">
    <property type="entry name" value="Kre9/Knh1-like_N"/>
</dbReference>
<dbReference type="KEGG" id="ure:UREG_01804"/>
<accession>C4JJJ7</accession>
<protein>
    <recommendedName>
        <fullName evidence="3">Yeast cell wall synthesis Kre9/Knh1-like N-terminal domain-containing protein</fullName>
    </recommendedName>
</protein>
<feature type="chain" id="PRO_5002939460" description="Yeast cell wall synthesis Kre9/Knh1-like N-terminal domain-containing protein" evidence="2">
    <location>
        <begin position="18"/>
        <end position="220"/>
    </location>
</feature>
<keyword evidence="1 2" id="KW-0732">Signal</keyword>
<dbReference type="InParanoid" id="C4JJJ7"/>
<dbReference type="eggNOG" id="ENOG502S56Q">
    <property type="taxonomic scope" value="Eukaryota"/>
</dbReference>
<dbReference type="OrthoDB" id="4094614at2759"/>
<evidence type="ECO:0000313" key="5">
    <source>
        <dbReference type="Proteomes" id="UP000002058"/>
    </source>
</evidence>
<dbReference type="PANTHER" id="PTHR40633:SF1">
    <property type="entry name" value="GPI ANCHORED SERINE-THREONINE RICH PROTEIN (AFU_ORTHOLOGUE AFUA_1G03630)"/>
    <property type="match status" value="1"/>
</dbReference>